<comment type="caution">
    <text evidence="1">The sequence shown here is derived from an EMBL/GenBank/DDBJ whole genome shotgun (WGS) entry which is preliminary data.</text>
</comment>
<dbReference type="Proteomes" id="UP001642260">
    <property type="component" value="Unassembled WGS sequence"/>
</dbReference>
<organism evidence="1 2">
    <name type="scientific">Eruca vesicaria subsp. sativa</name>
    <name type="common">Garden rocket</name>
    <name type="synonym">Eruca sativa</name>
    <dbReference type="NCBI Taxonomy" id="29727"/>
    <lineage>
        <taxon>Eukaryota</taxon>
        <taxon>Viridiplantae</taxon>
        <taxon>Streptophyta</taxon>
        <taxon>Embryophyta</taxon>
        <taxon>Tracheophyta</taxon>
        <taxon>Spermatophyta</taxon>
        <taxon>Magnoliopsida</taxon>
        <taxon>eudicotyledons</taxon>
        <taxon>Gunneridae</taxon>
        <taxon>Pentapetalae</taxon>
        <taxon>rosids</taxon>
        <taxon>malvids</taxon>
        <taxon>Brassicales</taxon>
        <taxon>Brassicaceae</taxon>
        <taxon>Brassiceae</taxon>
        <taxon>Eruca</taxon>
    </lineage>
</organism>
<evidence type="ECO:0008006" key="3">
    <source>
        <dbReference type="Google" id="ProtNLM"/>
    </source>
</evidence>
<dbReference type="AlphaFoldDB" id="A0ABC8LEF8"/>
<proteinExistence type="predicted"/>
<dbReference type="EMBL" id="CAKOAT010526265">
    <property type="protein sequence ID" value="CAH8381812.1"/>
    <property type="molecule type" value="Genomic_DNA"/>
</dbReference>
<evidence type="ECO:0000313" key="2">
    <source>
        <dbReference type="Proteomes" id="UP001642260"/>
    </source>
</evidence>
<evidence type="ECO:0000313" key="1">
    <source>
        <dbReference type="EMBL" id="CAH8381812.1"/>
    </source>
</evidence>
<gene>
    <name evidence="1" type="ORF">ERUC_LOCUS34295</name>
</gene>
<accession>A0ABC8LEF8</accession>
<reference evidence="1 2" key="1">
    <citation type="submission" date="2022-03" db="EMBL/GenBank/DDBJ databases">
        <authorList>
            <person name="Macdonald S."/>
            <person name="Ahmed S."/>
            <person name="Newling K."/>
        </authorList>
    </citation>
    <scope>NUCLEOTIDE SEQUENCE [LARGE SCALE GENOMIC DNA]</scope>
</reference>
<name>A0ABC8LEF8_ERUVS</name>
<protein>
    <recommendedName>
        <fullName evidence="3">Secreted protein</fullName>
    </recommendedName>
</protein>
<sequence>MLQLIPAVKIASWCLTALSSFYHCFHGFFVSDRSEDLRNFPLTGVFSAFSNPNFFFVRII</sequence>
<keyword evidence="2" id="KW-1185">Reference proteome</keyword>